<dbReference type="Proteomes" id="UP000216825">
    <property type="component" value="Chromosome"/>
</dbReference>
<dbReference type="EC" id="3.4.16.4" evidence="4"/>
<reference evidence="4" key="1">
    <citation type="submission" date="2017-08" db="EMBL/GenBank/DDBJ databases">
        <authorList>
            <person name="Minaev M."/>
            <person name="Kurbakov K.A."/>
            <person name="Solodovnikova G.I."/>
            <person name="Kuznetsova O.A."/>
            <person name="Lisitsyn A.B."/>
        </authorList>
    </citation>
    <scope>NUCLEOTIDE SEQUENCE</scope>
    <source>
        <strain evidence="4">80</strain>
    </source>
</reference>
<dbReference type="EMBL" id="CP059343">
    <property type="protein sequence ID" value="QMS56449.1"/>
    <property type="molecule type" value="Genomic_DNA"/>
</dbReference>
<protein>
    <submittedName>
        <fullName evidence="4">D-alanyl-D-alanine carboxypeptidase DacC</fullName>
        <ecNumber evidence="4">3.4.16.4</ecNumber>
    </submittedName>
</protein>
<dbReference type="InterPro" id="IPR012338">
    <property type="entry name" value="Beta-lactam/transpept-like"/>
</dbReference>
<proteinExistence type="inferred from homology"/>
<evidence type="ECO:0000313" key="5">
    <source>
        <dbReference type="Proteomes" id="UP000216825"/>
    </source>
</evidence>
<dbReference type="GO" id="GO:0009002">
    <property type="term" value="F:serine-type D-Ala-D-Ala carboxypeptidase activity"/>
    <property type="evidence" value="ECO:0007669"/>
    <property type="project" value="UniProtKB-EC"/>
</dbReference>
<evidence type="ECO:0000256" key="3">
    <source>
        <dbReference type="SAM" id="MobiDB-lite"/>
    </source>
</evidence>
<evidence type="ECO:0000313" key="4">
    <source>
        <dbReference type="EMBL" id="QMS56449.1"/>
    </source>
</evidence>
<evidence type="ECO:0000256" key="1">
    <source>
        <dbReference type="ARBA" id="ARBA00006096"/>
    </source>
</evidence>
<gene>
    <name evidence="4" type="primary">dacC</name>
    <name evidence="4" type="ORF">CIB50_0001153</name>
</gene>
<dbReference type="PRINTS" id="PR00922">
    <property type="entry name" value="DADACBPTASE3"/>
</dbReference>
<accession>A0A7D7L0D8</accession>
<dbReference type="PANTHER" id="PTHR30023:SF0">
    <property type="entry name" value="PENICILLIN-SENSITIVE CARBOXYPEPTIDASE A"/>
    <property type="match status" value="1"/>
</dbReference>
<dbReference type="KEGG" id="kvr:CIB50_0001153"/>
<dbReference type="SUPFAM" id="SSF56601">
    <property type="entry name" value="beta-lactamase/transpeptidase-like"/>
    <property type="match status" value="1"/>
</dbReference>
<dbReference type="PANTHER" id="PTHR30023">
    <property type="entry name" value="D-ALANYL-D-ALANINE CARBOXYPEPTIDASE"/>
    <property type="match status" value="1"/>
</dbReference>
<name>A0A7D7L0D8_KOCVA</name>
<dbReference type="NCBIfam" id="TIGR00666">
    <property type="entry name" value="PBP4"/>
    <property type="match status" value="1"/>
</dbReference>
<feature type="region of interest" description="Disordered" evidence="3">
    <location>
        <begin position="248"/>
        <end position="267"/>
    </location>
</feature>
<dbReference type="Gene3D" id="3.40.710.10">
    <property type="entry name" value="DD-peptidase/beta-lactamase superfamily"/>
    <property type="match status" value="2"/>
</dbReference>
<dbReference type="GO" id="GO:0006508">
    <property type="term" value="P:proteolysis"/>
    <property type="evidence" value="ECO:0007669"/>
    <property type="project" value="InterPro"/>
</dbReference>
<sequence length="484" mass="48519">MPATPHKTPARHLVWPVVCVLLVVALVVASVVAVPAALAEVAPGSGASTGTGSGAVDGSGGTAAANPSVAGDSEEAPPVDADAVQRALDGVLDGAPGTAGAAVLAVDSDDVVAGESPERAVVPASNQKLVTALSLAEHLDPHERLRTTVVTGEDPGKLTLVAGGDTLLSPGDGDPEAVNGRAGLGTLARRTADALRERAPEAASNGVTVAVDTSLFTGADLNPDWDPEDIESGEITRVAPIALYSHRVPTADGADPGSQGSRPSDPAAAAAQAFADRLSEQLRGARVSVKGTAAAPQDAEELAAVESAPVHEQSAYMLAHSDNSLAETLARVAAVASGREGSVAGVQEMLPEALQEQGIATDGLAVKDASGMAAADRLTPLVLARTVRALVTEQRFAPYGRGLPVGGGAGTLAQRFDDSSEAAARGRTRAKTGTLLDVASLSGYVQCEDGNVLVYSLVLNGVKGKTDRARNTVDTAVAALTGAA</sequence>
<dbReference type="Pfam" id="PF02113">
    <property type="entry name" value="Peptidase_S13"/>
    <property type="match status" value="2"/>
</dbReference>
<keyword evidence="2 4" id="KW-0378">Hydrolase</keyword>
<dbReference type="AlphaFoldDB" id="A0A7D7L0D8"/>
<keyword evidence="4" id="KW-0121">Carboxypeptidase</keyword>
<reference evidence="4" key="2">
    <citation type="submission" date="2020-07" db="EMBL/GenBank/DDBJ databases">
        <title>Genome of starter culture bacteria Kocuria salsicia reveals its technological properties and safety for usage in meat industry.</title>
        <authorList>
            <person name="Michael M."/>
            <person name="Konstantin K."/>
            <person name="Evgenii K."/>
            <person name="Galina S."/>
            <person name="Oksana K."/>
            <person name="Andrei L."/>
        </authorList>
    </citation>
    <scope>NUCLEOTIDE SEQUENCE [LARGE SCALE GENOMIC DNA]</scope>
    <source>
        <strain evidence="4">80</strain>
    </source>
</reference>
<feature type="region of interest" description="Disordered" evidence="3">
    <location>
        <begin position="43"/>
        <end position="78"/>
    </location>
</feature>
<organism evidence="4 5">
    <name type="scientific">Kocuria varians</name>
    <name type="common">Micrococcus varians</name>
    <dbReference type="NCBI Taxonomy" id="1272"/>
    <lineage>
        <taxon>Bacteria</taxon>
        <taxon>Bacillati</taxon>
        <taxon>Actinomycetota</taxon>
        <taxon>Actinomycetes</taxon>
        <taxon>Micrococcales</taxon>
        <taxon>Micrococcaceae</taxon>
        <taxon>Kocuria</taxon>
    </lineage>
</organism>
<keyword evidence="4" id="KW-0645">Protease</keyword>
<dbReference type="RefSeq" id="WP_055082555.1">
    <property type="nucleotide sequence ID" value="NZ_CP059343.1"/>
</dbReference>
<dbReference type="InterPro" id="IPR000667">
    <property type="entry name" value="Peptidase_S13"/>
</dbReference>
<evidence type="ECO:0000256" key="2">
    <source>
        <dbReference type="ARBA" id="ARBA00022801"/>
    </source>
</evidence>
<dbReference type="GO" id="GO:0000270">
    <property type="term" value="P:peptidoglycan metabolic process"/>
    <property type="evidence" value="ECO:0007669"/>
    <property type="project" value="TreeGrafter"/>
</dbReference>
<feature type="compositionally biased region" description="Gly residues" evidence="3">
    <location>
        <begin position="47"/>
        <end position="61"/>
    </location>
</feature>
<keyword evidence="5" id="KW-1185">Reference proteome</keyword>
<comment type="similarity">
    <text evidence="1">Belongs to the peptidase S13 family.</text>
</comment>